<keyword evidence="2" id="KW-1185">Reference proteome</keyword>
<accession>A0ABU6D331</accession>
<sequence length="1224" mass="133111">MDYDLLKQAGLQHIERLGSQLWTDYNPHDPGVTILEQACYALTDLLYRMDYAIPDLLAEGGHDPFASLFGPAQILTTHPVTLLDLRKQIVDIPGVRNAWIEPAAIGPAIFFHQEENTLSLAQEDQPDAITLRGLYQIWLETERGHPGNLSTQVAERLHARRSLCEDFAIARLDEQAIRINASIEADPASDLRQLQQAIYEQIDAYFSPPVRFTPWQELLDGGVAADAIFDGPALQHGFIDSATLQASGRRTELRASDLIHILMDIPGVLAVQRFAFASGEKWLLKLERSASPRLDREGSAITLVKGGVAILLPPPAPTDSAPARPPATEIPLPSGQDRHIGDDYYAIQHQFPDIYGVNSNGLPASASPLRRAQMKQLKAYLLLFDQALANQFAQLANVRRLFSFAAEDADAPTYFLQLLDDARLGLDEGSPTFLDIWTAPDKSARLSRLHSLIAALDDGYERKNRFLDHLLARFAESLSDYATLTQDSPAQQIRRKQTFLQRYAELGQSRHTAPNYQLPAAGASAGLEQRLRLKLGIDPDVELYLVEHILLRPIPGDQNQRSPILRDLRRSDPYSLQVSLILPASLQHLRPLICEETPVHLTVHFPQFNPTELAQFASAHQAWRQALGDPLTPQQTVRATRDRLLDLLGIGRTYPLSDLAVMGEMAAPGEKAHIRIALSQTDVRYQLCDEDGTSLAGLSVVGNGGEAQLETPPINADVTFRILACKLLGGDDCASNPYRIFLQQSAAIRVGVDSHLEAEIVRSTDAQGGDPAPAALLEPDAAASPTAARIIPFGRRVQVEVRQAQEGVRYQLFPAQDANQPALSAAVTGEGGGRSITLLSNSLEADADLHIRAAKILPDGDGELTDWLAAVLPLKVYANTDLPVAIPAPILVPGGQPVVRIAASQPGVRYRAFLHVLTDQELVFGAGDGDVLTTPVAGFPAVQVRNPAWQAVWQQTPPDYAAASDSLQGDGSPLALTLDAVQDDSLIILQAEKQHQAGDRPVPSAVQLRQAVTVLTLPDPAPPLSLRMTAADGGIHAIQVSNGQRGVFYHFRLTADGEDISLPAYFHQWATDNLAGDKGVGRLRIEGDFVVTAVFSPQTPLLELAAPLPPDATLHIRARKARTNATIELQPAALPALPIIQAPQSIAVGEAAAIRVQGQNGVRYQLWRQGLLLPPELTGTDAMLEFPTGPLAEDSLFTLRAIHPLANGMTIEFDQAVLIKTQDA</sequence>
<evidence type="ECO:0000313" key="1">
    <source>
        <dbReference type="EMBL" id="MEB4593420.1"/>
    </source>
</evidence>
<proteinExistence type="predicted"/>
<evidence type="ECO:0008006" key="3">
    <source>
        <dbReference type="Google" id="ProtNLM"/>
    </source>
</evidence>
<dbReference type="RefSeq" id="WP_324698306.1">
    <property type="nucleotide sequence ID" value="NZ_JAYMYJ010000159.1"/>
</dbReference>
<evidence type="ECO:0000313" key="2">
    <source>
        <dbReference type="Proteomes" id="UP001308005"/>
    </source>
</evidence>
<organism evidence="1 2">
    <name type="scientific">Candidatus Thiothrix phosphatis</name>
    <dbReference type="NCBI Taxonomy" id="3112415"/>
    <lineage>
        <taxon>Bacteria</taxon>
        <taxon>Pseudomonadati</taxon>
        <taxon>Pseudomonadota</taxon>
        <taxon>Gammaproteobacteria</taxon>
        <taxon>Thiotrichales</taxon>
        <taxon>Thiotrichaceae</taxon>
        <taxon>Thiothrix</taxon>
    </lineage>
</organism>
<dbReference type="Proteomes" id="UP001308005">
    <property type="component" value="Unassembled WGS sequence"/>
</dbReference>
<dbReference type="EMBL" id="JAYMYJ010000159">
    <property type="protein sequence ID" value="MEB4593420.1"/>
    <property type="molecule type" value="Genomic_DNA"/>
</dbReference>
<comment type="caution">
    <text evidence="1">The sequence shown here is derived from an EMBL/GenBank/DDBJ whole genome shotgun (WGS) entry which is preliminary data.</text>
</comment>
<name>A0ABU6D331_9GAMM</name>
<reference evidence="2" key="1">
    <citation type="submission" date="2023-07" db="EMBL/GenBank/DDBJ databases">
        <title>The carbon used by Thiothrix.</title>
        <authorList>
            <person name="Chen L."/>
        </authorList>
    </citation>
    <scope>NUCLEOTIDE SEQUENCE [LARGE SCALE GENOMIC DNA]</scope>
</reference>
<gene>
    <name evidence="1" type="ORF">VSS37_20755</name>
</gene>
<protein>
    <recommendedName>
        <fullName evidence="3">Baseplate protein J-like domain-containing protein</fullName>
    </recommendedName>
</protein>